<feature type="transmembrane region" description="Helical" evidence="7">
    <location>
        <begin position="147"/>
        <end position="172"/>
    </location>
</feature>
<keyword evidence="4 7" id="KW-0812">Transmembrane</keyword>
<evidence type="ECO:0000256" key="5">
    <source>
        <dbReference type="ARBA" id="ARBA00022989"/>
    </source>
</evidence>
<comment type="subunit">
    <text evidence="7">Homodimer and heterodimers.</text>
</comment>
<feature type="compositionally biased region" description="Polar residues" evidence="8">
    <location>
        <begin position="1"/>
        <end position="12"/>
    </location>
</feature>
<evidence type="ECO:0000256" key="2">
    <source>
        <dbReference type="ARBA" id="ARBA00007651"/>
    </source>
</evidence>
<comment type="subcellular location">
    <subcellularLocation>
        <location evidence="1 7">Cell membrane</location>
        <topology evidence="1 7">Multi-pass membrane protein</topology>
    </subcellularLocation>
</comment>
<feature type="region of interest" description="Disordered" evidence="8">
    <location>
        <begin position="1"/>
        <end position="27"/>
    </location>
</feature>
<evidence type="ECO:0000256" key="6">
    <source>
        <dbReference type="ARBA" id="ARBA00023136"/>
    </source>
</evidence>
<dbReference type="InterPro" id="IPR044173">
    <property type="entry name" value="CASPL"/>
</dbReference>
<dbReference type="EMBL" id="JAMZMK010008423">
    <property type="protein sequence ID" value="KAI7740480.1"/>
    <property type="molecule type" value="Genomic_DNA"/>
</dbReference>
<keyword evidence="6 7" id="KW-0472">Membrane</keyword>
<evidence type="ECO:0000256" key="8">
    <source>
        <dbReference type="SAM" id="MobiDB-lite"/>
    </source>
</evidence>
<evidence type="ECO:0000256" key="3">
    <source>
        <dbReference type="ARBA" id="ARBA00022475"/>
    </source>
</evidence>
<evidence type="ECO:0000256" key="4">
    <source>
        <dbReference type="ARBA" id="ARBA00022692"/>
    </source>
</evidence>
<keyword evidence="3 7" id="KW-1003">Cell membrane</keyword>
<dbReference type="Pfam" id="PF04535">
    <property type="entry name" value="CASP_dom"/>
    <property type="match status" value="2"/>
</dbReference>
<proteinExistence type="inferred from homology"/>
<dbReference type="PANTHER" id="PTHR36488:SF11">
    <property type="entry name" value="CASP-LIKE PROTEIN"/>
    <property type="match status" value="1"/>
</dbReference>
<comment type="caution">
    <text evidence="10">The sequence shown here is derived from an EMBL/GenBank/DDBJ whole genome shotgun (WGS) entry which is preliminary data.</text>
</comment>
<reference evidence="10" key="1">
    <citation type="submission" date="2022-06" db="EMBL/GenBank/DDBJ databases">
        <title>Uncovering the hologenomic basis of an extraordinary plant invasion.</title>
        <authorList>
            <person name="Bieker V.C."/>
            <person name="Martin M.D."/>
            <person name="Gilbert T."/>
            <person name="Hodgins K."/>
            <person name="Battlay P."/>
            <person name="Petersen B."/>
            <person name="Wilson J."/>
        </authorList>
    </citation>
    <scope>NUCLEOTIDE SEQUENCE</scope>
    <source>
        <strain evidence="10">AA19_3_7</strain>
        <tissue evidence="10">Leaf</tissue>
    </source>
</reference>
<dbReference type="NCBIfam" id="TIGR01569">
    <property type="entry name" value="A_tha_TIGR01569"/>
    <property type="match status" value="1"/>
</dbReference>
<feature type="domain" description="Casparian strip membrane protein" evidence="9">
    <location>
        <begin position="106"/>
        <end position="161"/>
    </location>
</feature>
<keyword evidence="5 7" id="KW-1133">Transmembrane helix</keyword>
<dbReference type="PANTHER" id="PTHR36488">
    <property type="entry name" value="CASP-LIKE PROTEIN 1U1"/>
    <property type="match status" value="1"/>
</dbReference>
<dbReference type="AlphaFoldDB" id="A0AAD5CGG9"/>
<comment type="caution">
    <text evidence="7">Lacks conserved residue(s) required for the propagation of feature annotation.</text>
</comment>
<evidence type="ECO:0000256" key="1">
    <source>
        <dbReference type="ARBA" id="ARBA00004651"/>
    </source>
</evidence>
<accession>A0AAD5CGG9</accession>
<dbReference type="Proteomes" id="UP001206925">
    <property type="component" value="Unassembled WGS sequence"/>
</dbReference>
<name>A0AAD5CGG9_AMBAR</name>
<sequence>MEGDSTTINVTETPKERKGKAPLLATPPASSAIKPVVQKGPKGGYKRGLAIFDVILRIAGIATALGAAIAMASTEQTLPFFTQFFQFKAQFDDLPAFTFILIDYSVMIALTTAAAGGAASIVYLAHNGNSDANWPAICQQFNDFCQAVSGAVVASFLTVVVLMFLVILSAFAL</sequence>
<feature type="transmembrane region" description="Helical" evidence="7">
    <location>
        <begin position="94"/>
        <end position="126"/>
    </location>
</feature>
<organism evidence="10 11">
    <name type="scientific">Ambrosia artemisiifolia</name>
    <name type="common">Common ragweed</name>
    <dbReference type="NCBI Taxonomy" id="4212"/>
    <lineage>
        <taxon>Eukaryota</taxon>
        <taxon>Viridiplantae</taxon>
        <taxon>Streptophyta</taxon>
        <taxon>Embryophyta</taxon>
        <taxon>Tracheophyta</taxon>
        <taxon>Spermatophyta</taxon>
        <taxon>Magnoliopsida</taxon>
        <taxon>eudicotyledons</taxon>
        <taxon>Gunneridae</taxon>
        <taxon>Pentapetalae</taxon>
        <taxon>asterids</taxon>
        <taxon>campanulids</taxon>
        <taxon>Asterales</taxon>
        <taxon>Asteraceae</taxon>
        <taxon>Asteroideae</taxon>
        <taxon>Heliantheae alliance</taxon>
        <taxon>Heliantheae</taxon>
        <taxon>Ambrosia</taxon>
    </lineage>
</organism>
<comment type="similarity">
    <text evidence="2 7">Belongs to the Casparian strip membrane proteins (CASP) family.</text>
</comment>
<feature type="transmembrane region" description="Helical" evidence="7">
    <location>
        <begin position="54"/>
        <end position="74"/>
    </location>
</feature>
<evidence type="ECO:0000259" key="9">
    <source>
        <dbReference type="Pfam" id="PF04535"/>
    </source>
</evidence>
<keyword evidence="11" id="KW-1185">Reference proteome</keyword>
<gene>
    <name evidence="10" type="ORF">M8C21_016114</name>
</gene>
<dbReference type="InterPro" id="IPR006702">
    <property type="entry name" value="CASP_dom"/>
</dbReference>
<evidence type="ECO:0000256" key="7">
    <source>
        <dbReference type="RuleBase" id="RU361233"/>
    </source>
</evidence>
<protein>
    <recommendedName>
        <fullName evidence="7">CASP-like protein</fullName>
    </recommendedName>
</protein>
<dbReference type="GO" id="GO:0005886">
    <property type="term" value="C:plasma membrane"/>
    <property type="evidence" value="ECO:0007669"/>
    <property type="project" value="UniProtKB-SubCell"/>
</dbReference>
<evidence type="ECO:0000313" key="11">
    <source>
        <dbReference type="Proteomes" id="UP001206925"/>
    </source>
</evidence>
<evidence type="ECO:0000313" key="10">
    <source>
        <dbReference type="EMBL" id="KAI7740480.1"/>
    </source>
</evidence>
<feature type="domain" description="Casparian strip membrane protein" evidence="9">
    <location>
        <begin position="47"/>
        <end position="102"/>
    </location>
</feature>
<dbReference type="InterPro" id="IPR006459">
    <property type="entry name" value="CASP/CASPL"/>
</dbReference>